<dbReference type="PANTHER" id="PTHR40940">
    <property type="entry name" value="PROTEIN BATD-RELATED"/>
    <property type="match status" value="1"/>
</dbReference>
<dbReference type="STRING" id="56804.BAE46_10010"/>
<dbReference type="Pfam" id="PF13584">
    <property type="entry name" value="BatD"/>
    <property type="match status" value="1"/>
</dbReference>
<reference evidence="2 3" key="1">
    <citation type="journal article" date="2012" name="J. Bacteriol.">
        <title>Genome sequence of proteorhodopsin-containing sea ice bacterium Glaciecola punicea ACAM 611T.</title>
        <authorList>
            <person name="Qin Q.-L."/>
            <person name="Xie B.-B."/>
            <person name="Shu Y.-L."/>
            <person name="Rong J.-C."/>
            <person name="Zhao D.-L."/>
            <person name="Zhang X.-Y."/>
            <person name="Chen X.-L."/>
            <person name="Zhou B.-C."/>
            <person name="Zhanga Y.-Z."/>
        </authorList>
    </citation>
    <scope>NUCLEOTIDE SEQUENCE [LARGE SCALE GENOMIC DNA]</scope>
    <source>
        <strain evidence="2 3">ACAM 611</strain>
    </source>
</reference>
<accession>H5TBH3</accession>
<sequence>MHVSTAYAKVTQLTTNVDRNTILVDESIQLTLTAQGSADRDAVNFRPLQVDFNVSQPSFSQSTQIINGSMSRTVTWTINLYPKQIGSFTVPRFTVDNESSIEFTVNVLPVDSASSSQPREFFVTSSIDTQSVYLQQQILYTVKIHLVRDIQRGQLTQPNLAGAIIEQIGEDTDYQEIIEGVRYRIIERKYAIIPQASGNYVIDGPIFEAEVPTNSRRSFANFGRTKTISRRAPDININVQPIPDNYSETWLPSELVEITQQWQGETQPFVVGEPVTRTITLTALGLTKEQLPGIDLPYHPSFKVYPEQPSLASVERNDKLIAQGTFNSAIIPEEAGNFILPEVRIPWFNVNTGTTEFATLPASSIEVVSKPNNGAATAQIAPLKGQQQTTSPNMSPALPTLPPQSSTMNWLHYLLIATNVFTLIALYIFWLMAKTKRHSPKTAQTNIAPSVLPEQEAFTRLKQSLEQGHTHGISDALESWLQALYPTQFYSISASLAMHPRSGALETYNQLLANSFSTHPEPIDNRNFIERLTQFRKLATLDNEETARSVLYAK</sequence>
<keyword evidence="1" id="KW-0812">Transmembrane</keyword>
<evidence type="ECO:0000313" key="3">
    <source>
        <dbReference type="Proteomes" id="UP000053586"/>
    </source>
</evidence>
<feature type="transmembrane region" description="Helical" evidence="1">
    <location>
        <begin position="410"/>
        <end position="431"/>
    </location>
</feature>
<dbReference type="InterPro" id="IPR025738">
    <property type="entry name" value="BatD"/>
</dbReference>
<keyword evidence="1" id="KW-1133">Transmembrane helix</keyword>
<comment type="caution">
    <text evidence="2">The sequence shown here is derived from an EMBL/GenBank/DDBJ whole genome shotgun (WGS) entry which is preliminary data.</text>
</comment>
<dbReference type="PANTHER" id="PTHR40940:SF1">
    <property type="entry name" value="PROTEIN BATD"/>
    <property type="match status" value="1"/>
</dbReference>
<proteinExistence type="predicted"/>
<protein>
    <submittedName>
        <fullName evidence="2">BatD protein</fullName>
    </submittedName>
</protein>
<name>H5TBH3_9ALTE</name>
<dbReference type="eggNOG" id="COG0457">
    <property type="taxonomic scope" value="Bacteria"/>
</dbReference>
<gene>
    <name evidence="2" type="ORF">GPUN_1530</name>
</gene>
<dbReference type="AlphaFoldDB" id="H5TBH3"/>
<organism evidence="2 3">
    <name type="scientific">Glaciecola punicea ACAM 611</name>
    <dbReference type="NCBI Taxonomy" id="1121923"/>
    <lineage>
        <taxon>Bacteria</taxon>
        <taxon>Pseudomonadati</taxon>
        <taxon>Pseudomonadota</taxon>
        <taxon>Gammaproteobacteria</taxon>
        <taxon>Alteromonadales</taxon>
        <taxon>Alteromonadaceae</taxon>
        <taxon>Glaciecola</taxon>
    </lineage>
</organism>
<evidence type="ECO:0000256" key="1">
    <source>
        <dbReference type="SAM" id="Phobius"/>
    </source>
</evidence>
<dbReference type="Proteomes" id="UP000053586">
    <property type="component" value="Unassembled WGS sequence"/>
</dbReference>
<keyword evidence="1" id="KW-0472">Membrane</keyword>
<evidence type="ECO:0000313" key="2">
    <source>
        <dbReference type="EMBL" id="GAB55650.1"/>
    </source>
</evidence>
<dbReference type="EMBL" id="BAET01000014">
    <property type="protein sequence ID" value="GAB55650.1"/>
    <property type="molecule type" value="Genomic_DNA"/>
</dbReference>
<reference evidence="2 3" key="2">
    <citation type="journal article" date="2017" name="Antonie Van Leeuwenhoek">
        <title>Rhizobium rhizosphaerae sp. nov., a novel species isolated from rice rhizosphere.</title>
        <authorList>
            <person name="Zhao J.J."/>
            <person name="Zhang J."/>
            <person name="Zhang R.J."/>
            <person name="Zhang C.W."/>
            <person name="Yin H.Q."/>
            <person name="Zhang X.X."/>
        </authorList>
    </citation>
    <scope>NUCLEOTIDE SEQUENCE [LARGE SCALE GENOMIC DNA]</scope>
    <source>
        <strain evidence="2 3">ACAM 611</strain>
    </source>
</reference>
<keyword evidence="3" id="KW-1185">Reference proteome</keyword>